<comment type="caution">
    <text evidence="4">The sequence shown here is derived from an EMBL/GenBank/DDBJ whole genome shotgun (WGS) entry which is preliminary data.</text>
</comment>
<dbReference type="EMBL" id="WSLF01000011">
    <property type="protein sequence ID" value="KAE9632047.1"/>
    <property type="molecule type" value="Genomic_DNA"/>
</dbReference>
<name>A0A7C8LH07_9FIRM</name>
<dbReference type="GO" id="GO:0031470">
    <property type="term" value="C:carboxysome"/>
    <property type="evidence" value="ECO:0007669"/>
    <property type="project" value="UniProtKB-SubCell"/>
</dbReference>
<evidence type="ECO:0000256" key="2">
    <source>
        <dbReference type="ARBA" id="ARBA00023669"/>
    </source>
</evidence>
<dbReference type="AlphaFoldDB" id="A0A7C8LH07"/>
<dbReference type="Pfam" id="PF03319">
    <property type="entry name" value="EutN_CcmL"/>
    <property type="match status" value="1"/>
</dbReference>
<keyword evidence="3" id="KW-1283">Bacterial microcompartment</keyword>
<dbReference type="Gene3D" id="2.40.50.220">
    <property type="entry name" value="EutN/Ccml"/>
    <property type="match status" value="1"/>
</dbReference>
<accession>A0A7C8LH07</accession>
<dbReference type="InterPro" id="IPR036677">
    <property type="entry name" value="EutN_CcmL_sf"/>
</dbReference>
<dbReference type="InterPro" id="IPR004992">
    <property type="entry name" value="EutN_CcmL"/>
</dbReference>
<evidence type="ECO:0000256" key="1">
    <source>
        <dbReference type="ARBA" id="ARBA00023587"/>
    </source>
</evidence>
<gene>
    <name evidence="4" type="ORF">GND95_11085</name>
</gene>
<dbReference type="PANTHER" id="PTHR36539">
    <property type="entry name" value="ETHANOLAMINE UTILIZATION PROTEIN EUTN"/>
    <property type="match status" value="1"/>
</dbReference>
<comment type="subcellular location">
    <subcellularLocation>
        <location evidence="1">Carboxysome</location>
    </subcellularLocation>
</comment>
<sequence length="86" mass="9215">MIIGKVVGNVFSTRKCQSLVGYKLLVIKPLFGNKDDFFVAADTLGAGIGECVLVTTDNTTQYALDRQAPIDAIVVGIIDEEPQLEG</sequence>
<evidence type="ECO:0000313" key="4">
    <source>
        <dbReference type="EMBL" id="KAE9632047.1"/>
    </source>
</evidence>
<dbReference type="CDD" id="cd01614">
    <property type="entry name" value="EutN_CcmL"/>
    <property type="match status" value="1"/>
</dbReference>
<evidence type="ECO:0000256" key="3">
    <source>
        <dbReference type="ARBA" id="ARBA00024446"/>
    </source>
</evidence>
<evidence type="ECO:0000313" key="5">
    <source>
        <dbReference type="Proteomes" id="UP000483018"/>
    </source>
</evidence>
<keyword evidence="5" id="KW-1185">Reference proteome</keyword>
<dbReference type="OrthoDB" id="196195at2"/>
<proteinExistence type="predicted"/>
<dbReference type="PROSITE" id="PS51932">
    <property type="entry name" value="BMV"/>
    <property type="match status" value="1"/>
</dbReference>
<organism evidence="4 5">
    <name type="scientific">Defluviitalea raffinosedens</name>
    <dbReference type="NCBI Taxonomy" id="1450156"/>
    <lineage>
        <taxon>Bacteria</taxon>
        <taxon>Bacillati</taxon>
        <taxon>Bacillota</taxon>
        <taxon>Clostridia</taxon>
        <taxon>Lachnospirales</taxon>
        <taxon>Defluviitaleaceae</taxon>
        <taxon>Defluviitalea</taxon>
    </lineage>
</organism>
<dbReference type="Proteomes" id="UP000483018">
    <property type="component" value="Unassembled WGS sequence"/>
</dbReference>
<dbReference type="SUPFAM" id="SSF159133">
    <property type="entry name" value="EutN/CcmL-like"/>
    <property type="match status" value="1"/>
</dbReference>
<protein>
    <submittedName>
        <fullName evidence="4">Ethanolamine utilization protein EutN</fullName>
    </submittedName>
</protein>
<keyword evidence="2" id="KW-1282">Carboxysome</keyword>
<dbReference type="RefSeq" id="WP_158741225.1">
    <property type="nucleotide sequence ID" value="NZ_JAFBEP010000016.1"/>
</dbReference>
<reference evidence="4 5" key="1">
    <citation type="submission" date="2019-12" db="EMBL/GenBank/DDBJ databases">
        <title>Defluviitalea raffinosedens, isolated from a biogas fermenter, genome sequencing and characterization.</title>
        <authorList>
            <person name="Rettenmaier R."/>
            <person name="Schneider M."/>
            <person name="Neuhaus K."/>
            <person name="Liebl W."/>
            <person name="Zverlov V."/>
        </authorList>
    </citation>
    <scope>NUCLEOTIDE SEQUENCE [LARGE SCALE GENOMIC DNA]</scope>
    <source>
        <strain evidence="4 5">249c-K6</strain>
    </source>
</reference>